<dbReference type="PANTHER" id="PTHR37304:SF1">
    <property type="entry name" value="MEMBRANE PROTEIN"/>
    <property type="match status" value="1"/>
</dbReference>
<name>A0ABT9UP15_9FIRM</name>
<dbReference type="Proteomes" id="UP001228504">
    <property type="component" value="Unassembled WGS sequence"/>
</dbReference>
<dbReference type="EMBL" id="JAUSUF010000001">
    <property type="protein sequence ID" value="MDQ0148383.1"/>
    <property type="molecule type" value="Genomic_DNA"/>
</dbReference>
<dbReference type="RefSeq" id="WP_307482321.1">
    <property type="nucleotide sequence ID" value="NZ_JAUSUF010000001.1"/>
</dbReference>
<feature type="transmembrane region" description="Helical" evidence="1">
    <location>
        <begin position="7"/>
        <end position="27"/>
    </location>
</feature>
<sequence>MKFLDTLALLLVIIGAINWGLIGFFQFDLVKNLFGDMSTLSRIIYSIIGIAGLYSISFFAKSKYVND</sequence>
<dbReference type="Pfam" id="PF04070">
    <property type="entry name" value="DUF378"/>
    <property type="match status" value="1"/>
</dbReference>
<proteinExistence type="predicted"/>
<keyword evidence="3" id="KW-1185">Reference proteome</keyword>
<dbReference type="PANTHER" id="PTHR37304">
    <property type="entry name" value="MEMBRANE PROTEIN-RELATED"/>
    <property type="match status" value="1"/>
</dbReference>
<keyword evidence="1" id="KW-0472">Membrane</keyword>
<keyword evidence="1" id="KW-0812">Transmembrane</keyword>
<protein>
    <submittedName>
        <fullName evidence="2">Uncharacterized membrane protein YuzA (DUF378 family)</fullName>
    </submittedName>
</protein>
<evidence type="ECO:0000313" key="3">
    <source>
        <dbReference type="Proteomes" id="UP001228504"/>
    </source>
</evidence>
<accession>A0ABT9UP15</accession>
<evidence type="ECO:0000256" key="1">
    <source>
        <dbReference type="SAM" id="Phobius"/>
    </source>
</evidence>
<organism evidence="2 3">
    <name type="scientific">Eubacterium multiforme</name>
    <dbReference type="NCBI Taxonomy" id="83339"/>
    <lineage>
        <taxon>Bacteria</taxon>
        <taxon>Bacillati</taxon>
        <taxon>Bacillota</taxon>
        <taxon>Clostridia</taxon>
        <taxon>Eubacteriales</taxon>
        <taxon>Eubacteriaceae</taxon>
        <taxon>Eubacterium</taxon>
    </lineage>
</organism>
<gene>
    <name evidence="2" type="ORF">J2S18_000300</name>
</gene>
<comment type="caution">
    <text evidence="2">The sequence shown here is derived from an EMBL/GenBank/DDBJ whole genome shotgun (WGS) entry which is preliminary data.</text>
</comment>
<feature type="transmembrane region" description="Helical" evidence="1">
    <location>
        <begin position="39"/>
        <end position="60"/>
    </location>
</feature>
<evidence type="ECO:0000313" key="2">
    <source>
        <dbReference type="EMBL" id="MDQ0148383.1"/>
    </source>
</evidence>
<dbReference type="InterPro" id="IPR007211">
    <property type="entry name" value="DUF378"/>
</dbReference>
<reference evidence="2 3" key="1">
    <citation type="submission" date="2023-07" db="EMBL/GenBank/DDBJ databases">
        <title>Genomic Encyclopedia of Type Strains, Phase IV (KMG-IV): sequencing the most valuable type-strain genomes for metagenomic binning, comparative biology and taxonomic classification.</title>
        <authorList>
            <person name="Goeker M."/>
        </authorList>
    </citation>
    <scope>NUCLEOTIDE SEQUENCE [LARGE SCALE GENOMIC DNA]</scope>
    <source>
        <strain evidence="2 3">DSM 20694</strain>
    </source>
</reference>
<keyword evidence="1" id="KW-1133">Transmembrane helix</keyword>